<dbReference type="EMBL" id="JARQZJ010000101">
    <property type="protein sequence ID" value="KAK9886608.1"/>
    <property type="molecule type" value="Genomic_DNA"/>
</dbReference>
<organism evidence="1 2">
    <name type="scientific">Henosepilachna vigintioctopunctata</name>
    <dbReference type="NCBI Taxonomy" id="420089"/>
    <lineage>
        <taxon>Eukaryota</taxon>
        <taxon>Metazoa</taxon>
        <taxon>Ecdysozoa</taxon>
        <taxon>Arthropoda</taxon>
        <taxon>Hexapoda</taxon>
        <taxon>Insecta</taxon>
        <taxon>Pterygota</taxon>
        <taxon>Neoptera</taxon>
        <taxon>Endopterygota</taxon>
        <taxon>Coleoptera</taxon>
        <taxon>Polyphaga</taxon>
        <taxon>Cucujiformia</taxon>
        <taxon>Coccinelloidea</taxon>
        <taxon>Coccinellidae</taxon>
        <taxon>Epilachninae</taxon>
        <taxon>Epilachnini</taxon>
        <taxon>Henosepilachna</taxon>
    </lineage>
</organism>
<evidence type="ECO:0000313" key="2">
    <source>
        <dbReference type="Proteomes" id="UP001431783"/>
    </source>
</evidence>
<dbReference type="Proteomes" id="UP001431783">
    <property type="component" value="Unassembled WGS sequence"/>
</dbReference>
<accession>A0AAW1V1G1</accession>
<gene>
    <name evidence="1" type="ORF">WA026_017530</name>
</gene>
<comment type="caution">
    <text evidence="1">The sequence shown here is derived from an EMBL/GenBank/DDBJ whole genome shotgun (WGS) entry which is preliminary data.</text>
</comment>
<name>A0AAW1V1G1_9CUCU</name>
<evidence type="ECO:0000313" key="1">
    <source>
        <dbReference type="EMBL" id="KAK9886608.1"/>
    </source>
</evidence>
<dbReference type="AlphaFoldDB" id="A0AAW1V1G1"/>
<proteinExistence type="predicted"/>
<sequence>MRFSLRTKIYAFLRFKAEKPLKGISSRLKDFLLYSLHWSVIKNRSNLTGEINAILSSRYIAPGFFQWIASSPKNITITQEKMERTLSDVTQWHRTTNDIIREKLGH</sequence>
<keyword evidence="2" id="KW-1185">Reference proteome</keyword>
<reference evidence="1 2" key="1">
    <citation type="submission" date="2023-03" db="EMBL/GenBank/DDBJ databases">
        <title>Genome insight into feeding habits of ladybird beetles.</title>
        <authorList>
            <person name="Li H.-S."/>
            <person name="Huang Y.-H."/>
            <person name="Pang H."/>
        </authorList>
    </citation>
    <scope>NUCLEOTIDE SEQUENCE [LARGE SCALE GENOMIC DNA]</scope>
    <source>
        <strain evidence="1">SYSU_2023b</strain>
        <tissue evidence="1">Whole body</tissue>
    </source>
</reference>
<protein>
    <submittedName>
        <fullName evidence="1">Uncharacterized protein</fullName>
    </submittedName>
</protein>